<dbReference type="PROSITE" id="PS50181">
    <property type="entry name" value="FBOX"/>
    <property type="match status" value="1"/>
</dbReference>
<sequence>MASSSSSSSPAAKRNGGYRNWAELPPELTSSILIRISPIEILQNAQKVCRSWRRVCIDPSMWRKIDLRNLDGLVYDLETMCRHAVDLSQGGLLEINIDDYTTTSLLTYIADRSSDLRSLGFVECGPVMSRGVIEAVMKLSMLEELQISYESIREQDLKLVGQSCPNLRTLKLYCMDNSEYCCDKVALAIAETMPGLRHLWLFRNGLSDTGLNAILECCPNLNVLDLHKCSNITLVGNMGN</sequence>
<reference evidence="3" key="2">
    <citation type="submission" date="2025-08" db="UniProtKB">
        <authorList>
            <consortium name="RefSeq"/>
        </authorList>
    </citation>
    <scope>IDENTIFICATION</scope>
    <source>
        <tissue evidence="3">Leaf</tissue>
    </source>
</reference>
<dbReference type="Gene3D" id="3.80.10.10">
    <property type="entry name" value="Ribonuclease Inhibitor"/>
    <property type="match status" value="1"/>
</dbReference>
<evidence type="ECO:0000313" key="2">
    <source>
        <dbReference type="Proteomes" id="UP000694864"/>
    </source>
</evidence>
<dbReference type="InterPro" id="IPR001810">
    <property type="entry name" value="F-box_dom"/>
</dbReference>
<evidence type="ECO:0000259" key="1">
    <source>
        <dbReference type="PROSITE" id="PS50181"/>
    </source>
</evidence>
<keyword evidence="2" id="KW-1185">Reference proteome</keyword>
<dbReference type="CDD" id="cd22164">
    <property type="entry name" value="F-box_AtSKIP19-like"/>
    <property type="match status" value="1"/>
</dbReference>
<dbReference type="InterPro" id="IPR032675">
    <property type="entry name" value="LRR_dom_sf"/>
</dbReference>
<protein>
    <submittedName>
        <fullName evidence="3">F-box/LRR-repeat protein 9</fullName>
    </submittedName>
</protein>
<dbReference type="SUPFAM" id="SSF52047">
    <property type="entry name" value="RNI-like"/>
    <property type="match status" value="1"/>
</dbReference>
<name>A0ABM0TTR7_CAMSA</name>
<reference evidence="2" key="1">
    <citation type="journal article" date="2014" name="Nat. Commun.">
        <title>The emerging biofuel crop Camelina sativa retains a highly undifferentiated hexaploid genome structure.</title>
        <authorList>
            <person name="Kagale S."/>
            <person name="Koh C."/>
            <person name="Nixon J."/>
            <person name="Bollina V."/>
            <person name="Clarke W.E."/>
            <person name="Tuteja R."/>
            <person name="Spillane C."/>
            <person name="Robinson S.J."/>
            <person name="Links M.G."/>
            <person name="Clarke C."/>
            <person name="Higgins E.E."/>
            <person name="Huebert T."/>
            <person name="Sharpe A.G."/>
            <person name="Parkin I.A."/>
        </authorList>
    </citation>
    <scope>NUCLEOTIDE SEQUENCE [LARGE SCALE GENOMIC DNA]</scope>
    <source>
        <strain evidence="2">cv. DH55</strain>
    </source>
</reference>
<evidence type="ECO:0000313" key="3">
    <source>
        <dbReference type="RefSeq" id="XP_010431264.1"/>
    </source>
</evidence>
<dbReference type="Pfam" id="PF12937">
    <property type="entry name" value="F-box-like"/>
    <property type="match status" value="1"/>
</dbReference>
<dbReference type="GeneID" id="104715565"/>
<dbReference type="PANTHER" id="PTHR38926">
    <property type="entry name" value="F-BOX DOMAIN CONTAINING PROTEIN, EXPRESSED"/>
    <property type="match status" value="1"/>
</dbReference>
<gene>
    <name evidence="3" type="primary">LOC104715565</name>
</gene>
<dbReference type="PANTHER" id="PTHR38926:SF2">
    <property type="entry name" value="F-BOX_LRR-REPEAT PROTEIN 21-RELATED"/>
    <property type="match status" value="1"/>
</dbReference>
<organism evidence="2 3">
    <name type="scientific">Camelina sativa</name>
    <name type="common">False flax</name>
    <name type="synonym">Myagrum sativum</name>
    <dbReference type="NCBI Taxonomy" id="90675"/>
    <lineage>
        <taxon>Eukaryota</taxon>
        <taxon>Viridiplantae</taxon>
        <taxon>Streptophyta</taxon>
        <taxon>Embryophyta</taxon>
        <taxon>Tracheophyta</taxon>
        <taxon>Spermatophyta</taxon>
        <taxon>Magnoliopsida</taxon>
        <taxon>eudicotyledons</taxon>
        <taxon>Gunneridae</taxon>
        <taxon>Pentapetalae</taxon>
        <taxon>rosids</taxon>
        <taxon>malvids</taxon>
        <taxon>Brassicales</taxon>
        <taxon>Brassicaceae</taxon>
        <taxon>Camelineae</taxon>
        <taxon>Camelina</taxon>
    </lineage>
</organism>
<accession>A0ABM0TTR7</accession>
<proteinExistence type="predicted"/>
<dbReference type="Proteomes" id="UP000694864">
    <property type="component" value="Chromosome 2"/>
</dbReference>
<dbReference type="RefSeq" id="XP_010431264.1">
    <property type="nucleotide sequence ID" value="XM_010432962.2"/>
</dbReference>
<feature type="domain" description="F-box" evidence="1">
    <location>
        <begin position="18"/>
        <end position="65"/>
    </location>
</feature>